<dbReference type="GO" id="GO:0015074">
    <property type="term" value="P:DNA integration"/>
    <property type="evidence" value="ECO:0007669"/>
    <property type="project" value="InterPro"/>
</dbReference>
<keyword evidence="6" id="KW-1185">Reference proteome</keyword>
<sequence>MVVHSQTLRASASEVHAMIEGAVRHGTTMKVEGNYVDSHGQTEIGFGVTRVLGFDLLPRIKQIKKVKLYRVESGEGDLYPRLTPAMTPVGPDRAELRPDDQVHHRDQAGHRLHRGDPAPVHCTGGLGHDRLSAVTPREIIAWRDHLTTAGNRGRDNTPAPMAPATVNNHLAHLSALFTWITAHAPEGLLRHGDPTKKVAPLPLPAPQPRALAAAQVRTVKNVVDRIETFHELKGRRHRGAATPRVHAHALPLRDRAIIYLLFGTGLRRAELVGLNLDQLEPANPERLRQAKKARLIGVRGKGRTSRTVFLGRDARQALADYLDQERPGDAAASTGPAALLLSAASIAARQPDGHLSARSINTIVGEIGRLHDAQMPDPDRKLGTLRPHDARHTFAYGLSQASGHNRAELERRLGHANDRYLRLYTNPPDDIAADYVEDL</sequence>
<name>A0A7W9GE78_9ACTN</name>
<evidence type="ECO:0000256" key="3">
    <source>
        <dbReference type="ARBA" id="ARBA00023172"/>
    </source>
</evidence>
<dbReference type="SUPFAM" id="SSF56349">
    <property type="entry name" value="DNA breaking-rejoining enzymes"/>
    <property type="match status" value="1"/>
</dbReference>
<accession>A0A7W9GE78</accession>
<dbReference type="InterPro" id="IPR050090">
    <property type="entry name" value="Tyrosine_recombinase_XerCD"/>
</dbReference>
<dbReference type="EMBL" id="JACHMB010000001">
    <property type="protein sequence ID" value="MBB5782018.1"/>
    <property type="molecule type" value="Genomic_DNA"/>
</dbReference>
<evidence type="ECO:0000256" key="1">
    <source>
        <dbReference type="ARBA" id="ARBA00008857"/>
    </source>
</evidence>
<dbReference type="InterPro" id="IPR002104">
    <property type="entry name" value="Integrase_catalytic"/>
</dbReference>
<dbReference type="PANTHER" id="PTHR30349:SF41">
    <property type="entry name" value="INTEGRASE_RECOMBINASE PROTEIN MJ0367-RELATED"/>
    <property type="match status" value="1"/>
</dbReference>
<feature type="domain" description="Tyr recombinase" evidence="4">
    <location>
        <begin position="206"/>
        <end position="438"/>
    </location>
</feature>
<evidence type="ECO:0000256" key="2">
    <source>
        <dbReference type="ARBA" id="ARBA00023125"/>
    </source>
</evidence>
<dbReference type="GO" id="GO:0004803">
    <property type="term" value="F:transposase activity"/>
    <property type="evidence" value="ECO:0007669"/>
    <property type="project" value="InterPro"/>
</dbReference>
<dbReference type="Gene3D" id="1.10.443.10">
    <property type="entry name" value="Intergrase catalytic core"/>
    <property type="match status" value="1"/>
</dbReference>
<evidence type="ECO:0000313" key="5">
    <source>
        <dbReference type="EMBL" id="MBB5782018.1"/>
    </source>
</evidence>
<protein>
    <submittedName>
        <fullName evidence="5">Integrase</fullName>
    </submittedName>
</protein>
<evidence type="ECO:0000313" key="6">
    <source>
        <dbReference type="Proteomes" id="UP000579153"/>
    </source>
</evidence>
<keyword evidence="2" id="KW-0238">DNA-binding</keyword>
<comment type="similarity">
    <text evidence="1">Belongs to the 'phage' integrase family.</text>
</comment>
<dbReference type="PROSITE" id="PS51898">
    <property type="entry name" value="TYR_RECOMBINASE"/>
    <property type="match status" value="1"/>
</dbReference>
<dbReference type="InterPro" id="IPR002513">
    <property type="entry name" value="Tn3_Tnp_DDE_dom"/>
</dbReference>
<proteinExistence type="inferred from homology"/>
<dbReference type="InterPro" id="IPR011010">
    <property type="entry name" value="DNA_brk_join_enz"/>
</dbReference>
<evidence type="ECO:0000259" key="4">
    <source>
        <dbReference type="PROSITE" id="PS51898"/>
    </source>
</evidence>
<dbReference type="InterPro" id="IPR013762">
    <property type="entry name" value="Integrase-like_cat_sf"/>
</dbReference>
<dbReference type="Pfam" id="PF01526">
    <property type="entry name" value="DDE_Tnp_Tn3"/>
    <property type="match status" value="1"/>
</dbReference>
<reference evidence="5 6" key="1">
    <citation type="submission" date="2020-08" db="EMBL/GenBank/DDBJ databases">
        <title>Sequencing the genomes of 1000 actinobacteria strains.</title>
        <authorList>
            <person name="Klenk H.-P."/>
        </authorList>
    </citation>
    <scope>NUCLEOTIDE SEQUENCE [LARGE SCALE GENOMIC DNA]</scope>
    <source>
        <strain evidence="5 6">DSM 45507</strain>
    </source>
</reference>
<organism evidence="5 6">
    <name type="scientific">Nonomuraea jabiensis</name>
    <dbReference type="NCBI Taxonomy" id="882448"/>
    <lineage>
        <taxon>Bacteria</taxon>
        <taxon>Bacillati</taxon>
        <taxon>Actinomycetota</taxon>
        <taxon>Actinomycetes</taxon>
        <taxon>Streptosporangiales</taxon>
        <taxon>Streptosporangiaceae</taxon>
        <taxon>Nonomuraea</taxon>
    </lineage>
</organism>
<dbReference type="PANTHER" id="PTHR30349">
    <property type="entry name" value="PHAGE INTEGRASE-RELATED"/>
    <property type="match status" value="1"/>
</dbReference>
<dbReference type="Proteomes" id="UP000579153">
    <property type="component" value="Unassembled WGS sequence"/>
</dbReference>
<gene>
    <name evidence="5" type="ORF">HD596_008774</name>
</gene>
<dbReference type="AlphaFoldDB" id="A0A7W9GE78"/>
<keyword evidence="3" id="KW-0233">DNA recombination</keyword>
<comment type="caution">
    <text evidence="5">The sequence shown here is derived from an EMBL/GenBank/DDBJ whole genome shotgun (WGS) entry which is preliminary data.</text>
</comment>
<dbReference type="Pfam" id="PF00589">
    <property type="entry name" value="Phage_integrase"/>
    <property type="match status" value="1"/>
</dbReference>
<dbReference type="GO" id="GO:0006313">
    <property type="term" value="P:DNA transposition"/>
    <property type="evidence" value="ECO:0007669"/>
    <property type="project" value="InterPro"/>
</dbReference>
<dbReference type="GO" id="GO:0003677">
    <property type="term" value="F:DNA binding"/>
    <property type="evidence" value="ECO:0007669"/>
    <property type="project" value="UniProtKB-KW"/>
</dbReference>